<gene>
    <name evidence="1" type="ORF">Q2T42_22785</name>
</gene>
<reference evidence="1" key="1">
    <citation type="journal article" date="2023" name="Plants (Basel)">
        <title>Genomic Analysis of Leptolyngbya boryana CZ1 Reveals Efficient Carbon Fixation Modules.</title>
        <authorList>
            <person name="Bai X."/>
            <person name="Wang H."/>
            <person name="Cheng W."/>
            <person name="Wang J."/>
            <person name="Ma M."/>
            <person name="Hu H."/>
            <person name="Song Z."/>
            <person name="Ma H."/>
            <person name="Fan Y."/>
            <person name="Du C."/>
            <person name="Xu J."/>
        </authorList>
    </citation>
    <scope>NUCLEOTIDE SEQUENCE</scope>
    <source>
        <strain evidence="1">CZ1</strain>
    </source>
</reference>
<dbReference type="RefSeq" id="WP_017288051.1">
    <property type="nucleotide sequence ID" value="NZ_CP130144.1"/>
</dbReference>
<accession>A0AA96WSP2</accession>
<dbReference type="EMBL" id="CP130144">
    <property type="protein sequence ID" value="WNZ44628.1"/>
    <property type="molecule type" value="Genomic_DNA"/>
</dbReference>
<reference evidence="1" key="2">
    <citation type="submission" date="2023-07" db="EMBL/GenBank/DDBJ databases">
        <authorList>
            <person name="Bai X.-H."/>
            <person name="Wang H.-H."/>
            <person name="Wang J."/>
            <person name="Ma M.-Y."/>
            <person name="Hu H.-H."/>
            <person name="Song Z.-L."/>
            <person name="Ma H.-G."/>
            <person name="Fan Y."/>
            <person name="Du C.-Y."/>
            <person name="Xu J.-C."/>
        </authorList>
    </citation>
    <scope>NUCLEOTIDE SEQUENCE</scope>
    <source>
        <strain evidence="1">CZ1</strain>
    </source>
</reference>
<protein>
    <submittedName>
        <fullName evidence="1">Uncharacterized protein</fullName>
    </submittedName>
</protein>
<sequence>MTSFALTNKNTGAQNHTNLGGFWLKWFLKNRQPQATSRQMTIGIQRVNFDQASSGGKELRMLHPDEE</sequence>
<dbReference type="AlphaFoldDB" id="A0AA96WSP2"/>
<name>A0AA96WSP2_LEPBY</name>
<proteinExistence type="predicted"/>
<evidence type="ECO:0000313" key="1">
    <source>
        <dbReference type="EMBL" id="WNZ44628.1"/>
    </source>
</evidence>
<organism evidence="1">
    <name type="scientific">Leptolyngbya boryana CZ1</name>
    <dbReference type="NCBI Taxonomy" id="3060204"/>
    <lineage>
        <taxon>Bacteria</taxon>
        <taxon>Bacillati</taxon>
        <taxon>Cyanobacteriota</taxon>
        <taxon>Cyanophyceae</taxon>
        <taxon>Leptolyngbyales</taxon>
        <taxon>Leptolyngbyaceae</taxon>
        <taxon>Leptolyngbya group</taxon>
        <taxon>Leptolyngbya</taxon>
    </lineage>
</organism>